<accession>A0A395NB67</accession>
<evidence type="ECO:0000256" key="2">
    <source>
        <dbReference type="ARBA" id="ARBA00023043"/>
    </source>
</evidence>
<sequence length="565" mass="61739">MHWLRDYFGSEEEALHACIRDRDLQRLRRLLGASPAPNINYSHPGFGTPIHFAAWYGNLDAVELLLTAAADPLLLSSDDECLTAIGFAASKGNRDIVKRLWKFCPPEGHVRGLKPYQTCLVVAARHGQAAVVEDLLDWWDGWSHELKMEALLWAARRWHFGVAALLLNRAVFEHSTLQRALEIATRSKFMLSDEFKVKYEGVDYLHQQLLIALLIDAGADPNSCPDNTPLICSVAYEANLTGALKILLEKGADPNKTNGSGKSALHVVAESVRIGQARPAMLNEAAIRLLLQYNASVSQPDDAGECPLHWAAYGLDLRLFRLYLSPRSGQSQDTLLQLTDNNGETLLHFAAAGCCIEVMEFLIAQGLNIDAKNSNGWTPLMCALVPINHSPFTAIKSPAEAMRAAQCLLSHGADASIVTDEGWTPLHGLALHCDDDVSGKAADFTRDLIFRGADPEARAPLLSPEAKQAVPSYGLPWGYRLRDAMMDPSTKRMIVRPALTALYWAAERGAVGVTRALLNHCVDVSSMDADGISPTRLAAESKFLKRKPELVDNLVGLLLAAGAGF</sequence>
<dbReference type="Proteomes" id="UP000266272">
    <property type="component" value="Unassembled WGS sequence"/>
</dbReference>
<dbReference type="Gene3D" id="1.25.40.20">
    <property type="entry name" value="Ankyrin repeat-containing domain"/>
    <property type="match status" value="5"/>
</dbReference>
<dbReference type="SMART" id="SM00248">
    <property type="entry name" value="ANK"/>
    <property type="match status" value="8"/>
</dbReference>
<dbReference type="OrthoDB" id="341259at2759"/>
<evidence type="ECO:0000313" key="4">
    <source>
        <dbReference type="EMBL" id="RFU73077.1"/>
    </source>
</evidence>
<dbReference type="EMBL" id="PXOA01000706">
    <property type="protein sequence ID" value="RFU73077.1"/>
    <property type="molecule type" value="Genomic_DNA"/>
</dbReference>
<keyword evidence="2 3" id="KW-0040">ANK repeat</keyword>
<dbReference type="Pfam" id="PF13637">
    <property type="entry name" value="Ank_4"/>
    <property type="match status" value="1"/>
</dbReference>
<comment type="caution">
    <text evidence="4">The sequence shown here is derived from an EMBL/GenBank/DDBJ whole genome shotgun (WGS) entry which is preliminary data.</text>
</comment>
<dbReference type="PROSITE" id="PS50088">
    <property type="entry name" value="ANK_REPEAT"/>
    <property type="match status" value="2"/>
</dbReference>
<dbReference type="InterPro" id="IPR002110">
    <property type="entry name" value="Ankyrin_rpt"/>
</dbReference>
<dbReference type="PANTHER" id="PTHR24198">
    <property type="entry name" value="ANKYRIN REPEAT AND PROTEIN KINASE DOMAIN-CONTAINING PROTEIN"/>
    <property type="match status" value="1"/>
</dbReference>
<dbReference type="PROSITE" id="PS50297">
    <property type="entry name" value="ANK_REP_REGION"/>
    <property type="match status" value="2"/>
</dbReference>
<dbReference type="Pfam" id="PF12796">
    <property type="entry name" value="Ank_2"/>
    <property type="match status" value="1"/>
</dbReference>
<feature type="repeat" description="ANK" evidence="3">
    <location>
        <begin position="342"/>
        <end position="374"/>
    </location>
</feature>
<dbReference type="SUPFAM" id="SSF48403">
    <property type="entry name" value="Ankyrin repeat"/>
    <property type="match status" value="3"/>
</dbReference>
<dbReference type="STRING" id="490622.A0A395NB67"/>
<dbReference type="Pfam" id="PF00023">
    <property type="entry name" value="Ank"/>
    <property type="match status" value="1"/>
</dbReference>
<evidence type="ECO:0000256" key="1">
    <source>
        <dbReference type="ARBA" id="ARBA00022737"/>
    </source>
</evidence>
<reference evidence="4 5" key="1">
    <citation type="journal article" date="2018" name="PLoS Pathog.">
        <title>Evolution of structural diversity of trichothecenes, a family of toxins produced by plant pathogenic and entomopathogenic fungi.</title>
        <authorList>
            <person name="Proctor R.H."/>
            <person name="McCormick S.P."/>
            <person name="Kim H.S."/>
            <person name="Cardoza R.E."/>
            <person name="Stanley A.M."/>
            <person name="Lindo L."/>
            <person name="Kelly A."/>
            <person name="Brown D.W."/>
            <person name="Lee T."/>
            <person name="Vaughan M.M."/>
            <person name="Alexander N.J."/>
            <person name="Busman M."/>
            <person name="Gutierrez S."/>
        </authorList>
    </citation>
    <scope>NUCLEOTIDE SEQUENCE [LARGE SCALE GENOMIC DNA]</scope>
    <source>
        <strain evidence="4 5">IBT 40837</strain>
    </source>
</reference>
<keyword evidence="1" id="KW-0677">Repeat</keyword>
<keyword evidence="5" id="KW-1185">Reference proteome</keyword>
<dbReference type="AlphaFoldDB" id="A0A395NB67"/>
<organism evidence="4 5">
    <name type="scientific">Trichoderma arundinaceum</name>
    <dbReference type="NCBI Taxonomy" id="490622"/>
    <lineage>
        <taxon>Eukaryota</taxon>
        <taxon>Fungi</taxon>
        <taxon>Dikarya</taxon>
        <taxon>Ascomycota</taxon>
        <taxon>Pezizomycotina</taxon>
        <taxon>Sordariomycetes</taxon>
        <taxon>Hypocreomycetidae</taxon>
        <taxon>Hypocreales</taxon>
        <taxon>Hypocreaceae</taxon>
        <taxon>Trichoderma</taxon>
    </lineage>
</organism>
<protein>
    <submittedName>
        <fullName evidence="4">Ankyrin repeat</fullName>
    </submittedName>
</protein>
<name>A0A395NB67_TRIAR</name>
<feature type="repeat" description="ANK" evidence="3">
    <location>
        <begin position="48"/>
        <end position="77"/>
    </location>
</feature>
<evidence type="ECO:0000256" key="3">
    <source>
        <dbReference type="PROSITE-ProRule" id="PRU00023"/>
    </source>
</evidence>
<gene>
    <name evidence="4" type="ORF">TARUN_9176</name>
</gene>
<dbReference type="InterPro" id="IPR036770">
    <property type="entry name" value="Ankyrin_rpt-contain_sf"/>
</dbReference>
<evidence type="ECO:0000313" key="5">
    <source>
        <dbReference type="Proteomes" id="UP000266272"/>
    </source>
</evidence>
<proteinExistence type="predicted"/>
<dbReference type="PANTHER" id="PTHR24198:SF165">
    <property type="entry name" value="ANKYRIN REPEAT-CONTAINING PROTEIN-RELATED"/>
    <property type="match status" value="1"/>
</dbReference>